<sequence length="403" mass="47566">MFDEKKLWKERFNTWLKEIARYSRYIFNGHIVIVMVFLLGTAAFYYQEWLKTIQEQFPVAIIMAMAIAFILTYSPINTFLTEADKIFLLPLESRLKGYFTRSIIASFIIHAYLLFIGLGVFMPLYARVNDGDFKKYVPFLIAILLMKVLNLFIRWKVQYYVETKVHVFDSIIRYAVNAVFLYFLFSGAGLIFLLPEAALLLIMLFYYDKSTKEKGLKWEFLIEADERRRTSFYRLANLFTDVPKLRQRVKRRKWLDWVFSKLPFAQNVTFSHLYARTFLRAGDYFGLFIRLTLIGAGIIYFFSFGLGQVLVVLLIVYLTGFQLVPLWNHHSNKLWIKLYPVNEQLKIQSFKRLLTNVLYCQTVLLTITIFIKGEWKMAILSLAAGFGLSYFFSNVYIQKKLLK</sequence>
<accession>A0A5B8Z2T0</accession>
<dbReference type="GO" id="GO:0016020">
    <property type="term" value="C:membrane"/>
    <property type="evidence" value="ECO:0007669"/>
    <property type="project" value="InterPro"/>
</dbReference>
<name>A0A5B8Z2T0_CYTDA</name>
<feature type="transmembrane region" description="Helical" evidence="1">
    <location>
        <begin position="377"/>
        <end position="397"/>
    </location>
</feature>
<dbReference type="EMBL" id="CP042593">
    <property type="protein sequence ID" value="QED47137.1"/>
    <property type="molecule type" value="Genomic_DNA"/>
</dbReference>
<proteinExistence type="predicted"/>
<dbReference type="PIRSF" id="PIRSF037259">
    <property type="entry name" value="EcsB_ABC"/>
    <property type="match status" value="1"/>
</dbReference>
<keyword evidence="1" id="KW-1133">Transmembrane helix</keyword>
<dbReference type="Proteomes" id="UP000321555">
    <property type="component" value="Chromosome"/>
</dbReference>
<feature type="transmembrane region" description="Helical" evidence="1">
    <location>
        <begin position="102"/>
        <end position="124"/>
    </location>
</feature>
<feature type="transmembrane region" description="Helical" evidence="1">
    <location>
        <begin position="57"/>
        <end position="81"/>
    </location>
</feature>
<keyword evidence="1" id="KW-0472">Membrane</keyword>
<feature type="transmembrane region" description="Helical" evidence="1">
    <location>
        <begin position="136"/>
        <end position="153"/>
    </location>
</feature>
<gene>
    <name evidence="2" type="ORF">FSZ17_07705</name>
</gene>
<feature type="transmembrane region" description="Helical" evidence="1">
    <location>
        <begin position="25"/>
        <end position="45"/>
    </location>
</feature>
<dbReference type="RefSeq" id="WP_057774497.1">
    <property type="nucleotide sequence ID" value="NZ_CP042593.1"/>
</dbReference>
<evidence type="ECO:0000256" key="1">
    <source>
        <dbReference type="SAM" id="Phobius"/>
    </source>
</evidence>
<dbReference type="STRING" id="1742359.GCA_001439625_03930"/>
<evidence type="ECO:0000313" key="3">
    <source>
        <dbReference type="Proteomes" id="UP000321555"/>
    </source>
</evidence>
<keyword evidence="1" id="KW-0812">Transmembrane</keyword>
<dbReference type="Pfam" id="PF05975">
    <property type="entry name" value="EcsB"/>
    <property type="match status" value="1"/>
</dbReference>
<dbReference type="InterPro" id="IPR010288">
    <property type="entry name" value="EcsB_ABC"/>
</dbReference>
<dbReference type="KEGG" id="bda:FSZ17_07705"/>
<evidence type="ECO:0000313" key="2">
    <source>
        <dbReference type="EMBL" id="QED47137.1"/>
    </source>
</evidence>
<organism evidence="2 3">
    <name type="scientific">Cytobacillus dafuensis</name>
    <name type="common">Bacillus dafuensis</name>
    <dbReference type="NCBI Taxonomy" id="1742359"/>
    <lineage>
        <taxon>Bacteria</taxon>
        <taxon>Bacillati</taxon>
        <taxon>Bacillota</taxon>
        <taxon>Bacilli</taxon>
        <taxon>Bacillales</taxon>
        <taxon>Bacillaceae</taxon>
        <taxon>Cytobacillus</taxon>
    </lineage>
</organism>
<dbReference type="OrthoDB" id="2447941at2"/>
<dbReference type="AlphaFoldDB" id="A0A5B8Z2T0"/>
<feature type="transmembrane region" description="Helical" evidence="1">
    <location>
        <begin position="353"/>
        <end position="371"/>
    </location>
</feature>
<reference evidence="3" key="1">
    <citation type="submission" date="2019-08" db="EMBL/GenBank/DDBJ databases">
        <authorList>
            <person name="Zheng X."/>
        </authorList>
    </citation>
    <scope>NUCLEOTIDE SEQUENCE [LARGE SCALE GENOMIC DNA]</scope>
    <source>
        <strain evidence="3">FJAT-25496</strain>
    </source>
</reference>
<keyword evidence="3" id="KW-1185">Reference proteome</keyword>
<protein>
    <submittedName>
        <fullName evidence="2">ABC transporter permease</fullName>
    </submittedName>
</protein>